<evidence type="ECO:0000256" key="1">
    <source>
        <dbReference type="SAM" id="Phobius"/>
    </source>
</evidence>
<keyword evidence="1" id="KW-0472">Membrane</keyword>
<keyword evidence="1" id="KW-0812">Transmembrane</keyword>
<dbReference type="OrthoDB" id="5342924at2759"/>
<gene>
    <name evidence="2" type="ORF">BO97DRAFT_427796</name>
</gene>
<dbReference type="VEuPathDB" id="FungiDB:BO97DRAFT_427796"/>
<evidence type="ECO:0000313" key="3">
    <source>
        <dbReference type="Proteomes" id="UP000248961"/>
    </source>
</evidence>
<evidence type="ECO:0000313" key="2">
    <source>
        <dbReference type="EMBL" id="RAL09123.1"/>
    </source>
</evidence>
<dbReference type="EMBL" id="KZ824307">
    <property type="protein sequence ID" value="RAL09123.1"/>
    <property type="molecule type" value="Genomic_DNA"/>
</dbReference>
<keyword evidence="3" id="KW-1185">Reference proteome</keyword>
<sequence>MVQAEVLNDTSTRGTSFSTLPVHADWLLAPWSVDKVNGTVPATCTAASAMLAAYQDETNVMSVVIWNVMHLNSMLHALSLAGYTTYNATASEERQGHPYATHLPSWASIQVWAFGLDSITSKIGAVIVIVGAVIVLMGVLLDLKPTRSPTELLVEALAFSESKGRRERDAEIYRTGYDQRARRVAV</sequence>
<name>A0A395HNX0_ASPHC</name>
<reference evidence="2 3" key="1">
    <citation type="submission" date="2018-02" db="EMBL/GenBank/DDBJ databases">
        <title>The genomes of Aspergillus section Nigri reveals drivers in fungal speciation.</title>
        <authorList>
            <consortium name="DOE Joint Genome Institute"/>
            <person name="Vesth T.C."/>
            <person name="Nybo J."/>
            <person name="Theobald S."/>
            <person name="Brandl J."/>
            <person name="Frisvad J.C."/>
            <person name="Nielsen K.F."/>
            <person name="Lyhne E.K."/>
            <person name="Kogle M.E."/>
            <person name="Kuo A."/>
            <person name="Riley R."/>
            <person name="Clum A."/>
            <person name="Nolan M."/>
            <person name="Lipzen A."/>
            <person name="Salamov A."/>
            <person name="Henrissat B."/>
            <person name="Wiebenga A."/>
            <person name="De vries R.P."/>
            <person name="Grigoriev I.V."/>
            <person name="Mortensen U.H."/>
            <person name="Andersen M.R."/>
            <person name="Baker S.E."/>
        </authorList>
    </citation>
    <scope>NUCLEOTIDE SEQUENCE [LARGE SCALE GENOMIC DNA]</scope>
    <source>
        <strain evidence="2 3">CBS 101889</strain>
    </source>
</reference>
<keyword evidence="1" id="KW-1133">Transmembrane helix</keyword>
<organism evidence="2 3">
    <name type="scientific">Aspergillus homomorphus (strain CBS 101889)</name>
    <dbReference type="NCBI Taxonomy" id="1450537"/>
    <lineage>
        <taxon>Eukaryota</taxon>
        <taxon>Fungi</taxon>
        <taxon>Dikarya</taxon>
        <taxon>Ascomycota</taxon>
        <taxon>Pezizomycotina</taxon>
        <taxon>Eurotiomycetes</taxon>
        <taxon>Eurotiomycetidae</taxon>
        <taxon>Eurotiales</taxon>
        <taxon>Aspergillaceae</taxon>
        <taxon>Aspergillus</taxon>
        <taxon>Aspergillus subgen. Circumdati</taxon>
    </lineage>
</organism>
<protein>
    <submittedName>
        <fullName evidence="2">Uncharacterized protein</fullName>
    </submittedName>
</protein>
<accession>A0A395HNX0</accession>
<dbReference type="RefSeq" id="XP_025548277.1">
    <property type="nucleotide sequence ID" value="XM_025697233.1"/>
</dbReference>
<dbReference type="GeneID" id="37201522"/>
<dbReference type="Proteomes" id="UP000248961">
    <property type="component" value="Unassembled WGS sequence"/>
</dbReference>
<feature type="transmembrane region" description="Helical" evidence="1">
    <location>
        <begin position="123"/>
        <end position="143"/>
    </location>
</feature>
<dbReference type="AlphaFoldDB" id="A0A395HNX0"/>
<proteinExistence type="predicted"/>